<keyword evidence="3" id="KW-1185">Reference proteome</keyword>
<protein>
    <submittedName>
        <fullName evidence="2">Uncharacterized protein</fullName>
    </submittedName>
</protein>
<reference evidence="2 3" key="1">
    <citation type="submission" date="2024-10" db="EMBL/GenBank/DDBJ databases">
        <title>Updated reference genomes for cyclostephanoid diatoms.</title>
        <authorList>
            <person name="Roberts W.R."/>
            <person name="Alverson A.J."/>
        </authorList>
    </citation>
    <scope>NUCLEOTIDE SEQUENCE [LARGE SCALE GENOMIC DNA]</scope>
    <source>
        <strain evidence="2 3">AJA232-27</strain>
    </source>
</reference>
<evidence type="ECO:0000313" key="2">
    <source>
        <dbReference type="EMBL" id="KAL3769427.1"/>
    </source>
</evidence>
<proteinExistence type="predicted"/>
<evidence type="ECO:0000256" key="1">
    <source>
        <dbReference type="SAM" id="Phobius"/>
    </source>
</evidence>
<dbReference type="Proteomes" id="UP001530293">
    <property type="component" value="Unassembled WGS sequence"/>
</dbReference>
<evidence type="ECO:0000313" key="3">
    <source>
        <dbReference type="Proteomes" id="UP001530293"/>
    </source>
</evidence>
<dbReference type="EMBL" id="JALLBG020000055">
    <property type="protein sequence ID" value="KAL3769427.1"/>
    <property type="molecule type" value="Genomic_DNA"/>
</dbReference>
<sequence>MAYRYVYDVDVHVLRKSATRLPMGPLVASIASLMMSLLYPSTDNFAVMYMKSLLSLFEADKSINNLRHRLEVIILSMKAASFLGSFTMASP</sequence>
<accession>A0ABD3N158</accession>
<dbReference type="AlphaFoldDB" id="A0ABD3N158"/>
<comment type="caution">
    <text evidence="2">The sequence shown here is derived from an EMBL/GenBank/DDBJ whole genome shotgun (WGS) entry which is preliminary data.</text>
</comment>
<organism evidence="2 3">
    <name type="scientific">Discostella pseudostelligera</name>
    <dbReference type="NCBI Taxonomy" id="259834"/>
    <lineage>
        <taxon>Eukaryota</taxon>
        <taxon>Sar</taxon>
        <taxon>Stramenopiles</taxon>
        <taxon>Ochrophyta</taxon>
        <taxon>Bacillariophyta</taxon>
        <taxon>Coscinodiscophyceae</taxon>
        <taxon>Thalassiosirophycidae</taxon>
        <taxon>Stephanodiscales</taxon>
        <taxon>Stephanodiscaceae</taxon>
        <taxon>Discostella</taxon>
    </lineage>
</organism>
<keyword evidence="1" id="KW-0472">Membrane</keyword>
<feature type="transmembrane region" description="Helical" evidence="1">
    <location>
        <begin position="26"/>
        <end position="49"/>
    </location>
</feature>
<keyword evidence="1" id="KW-1133">Transmembrane helix</keyword>
<name>A0ABD3N158_9STRA</name>
<keyword evidence="1" id="KW-0812">Transmembrane</keyword>
<gene>
    <name evidence="2" type="ORF">ACHAWU_008836</name>
</gene>